<accession>A0A4Q7N616</accession>
<protein>
    <submittedName>
        <fullName evidence="1">WbqC-like protein</fullName>
    </submittedName>
</protein>
<organism evidence="1 2">
    <name type="scientific">Pseudobacter ginsenosidimutans</name>
    <dbReference type="NCBI Taxonomy" id="661488"/>
    <lineage>
        <taxon>Bacteria</taxon>
        <taxon>Pseudomonadati</taxon>
        <taxon>Bacteroidota</taxon>
        <taxon>Chitinophagia</taxon>
        <taxon>Chitinophagales</taxon>
        <taxon>Chitinophagaceae</taxon>
        <taxon>Pseudobacter</taxon>
    </lineage>
</organism>
<dbReference type="AlphaFoldDB" id="A0A4Q7N616"/>
<sequence>MKLIVDCQYFAPVILWRISTDLKHIVFDPYDRYQKMSFRNRTVVPGSNGPILLSVPLVDGREQRRPMKEVRIANDAAWQSQHFKTLKSCYNRSPWFQFFEHELAELYEKNFEWLLDWNLACWQWAASKIDGDFTMELTTGYQENYDPAEWLDLRNKVLPQTINQTFPDPVKYSQVFEDRLGFIPNCSVLDLIFCEGKNARRLLSKD</sequence>
<dbReference type="Pfam" id="PF08889">
    <property type="entry name" value="WbqC"/>
    <property type="match status" value="1"/>
</dbReference>
<dbReference type="EMBL" id="SGXA01000001">
    <property type="protein sequence ID" value="RZS76512.1"/>
    <property type="molecule type" value="Genomic_DNA"/>
</dbReference>
<proteinExistence type="predicted"/>
<dbReference type="Proteomes" id="UP000293874">
    <property type="component" value="Unassembled WGS sequence"/>
</dbReference>
<gene>
    <name evidence="1" type="ORF">EV199_2397</name>
</gene>
<name>A0A4Q7N616_9BACT</name>
<evidence type="ECO:0000313" key="1">
    <source>
        <dbReference type="EMBL" id="RZS76512.1"/>
    </source>
</evidence>
<dbReference type="InterPro" id="IPR014985">
    <property type="entry name" value="WbqC"/>
</dbReference>
<reference evidence="1 2" key="1">
    <citation type="submission" date="2019-02" db="EMBL/GenBank/DDBJ databases">
        <title>Genomic Encyclopedia of Type Strains, Phase IV (KMG-IV): sequencing the most valuable type-strain genomes for metagenomic binning, comparative biology and taxonomic classification.</title>
        <authorList>
            <person name="Goeker M."/>
        </authorList>
    </citation>
    <scope>NUCLEOTIDE SEQUENCE [LARGE SCALE GENOMIC DNA]</scope>
    <source>
        <strain evidence="1 2">DSM 18116</strain>
    </source>
</reference>
<keyword evidence="2" id="KW-1185">Reference proteome</keyword>
<evidence type="ECO:0000313" key="2">
    <source>
        <dbReference type="Proteomes" id="UP000293874"/>
    </source>
</evidence>
<comment type="caution">
    <text evidence="1">The sequence shown here is derived from an EMBL/GenBank/DDBJ whole genome shotgun (WGS) entry which is preliminary data.</text>
</comment>